<dbReference type="SUPFAM" id="SSF53098">
    <property type="entry name" value="Ribonuclease H-like"/>
    <property type="match status" value="1"/>
</dbReference>
<evidence type="ECO:0000256" key="12">
    <source>
        <dbReference type="ARBA" id="ARBA00023015"/>
    </source>
</evidence>
<evidence type="ECO:0000256" key="7">
    <source>
        <dbReference type="ARBA" id="ARBA00022722"/>
    </source>
</evidence>
<evidence type="ECO:0000256" key="1">
    <source>
        <dbReference type="ARBA" id="ARBA00001663"/>
    </source>
</evidence>
<dbReference type="InterPro" id="IPR012337">
    <property type="entry name" value="RNaseH-like_sf"/>
</dbReference>
<dbReference type="GO" id="GO:0003723">
    <property type="term" value="F:RNA binding"/>
    <property type="evidence" value="ECO:0007669"/>
    <property type="project" value="UniProtKB-KW"/>
</dbReference>
<dbReference type="InterPro" id="IPR039637">
    <property type="entry name" value="CNOT7/CNOT8/Pop2"/>
</dbReference>
<dbReference type="EC" id="3.1.13.4" evidence="5"/>
<keyword evidence="11" id="KW-0694">RNA-binding</keyword>
<evidence type="ECO:0000313" key="16">
    <source>
        <dbReference type="EMBL" id="CAE0257534.1"/>
    </source>
</evidence>
<dbReference type="Gene3D" id="3.30.420.10">
    <property type="entry name" value="Ribonuclease H-like superfamily/Ribonuclease H"/>
    <property type="match status" value="1"/>
</dbReference>
<gene>
    <name evidence="15" type="ORF">PBIL07802_LOCUS19793</name>
    <name evidence="16" type="ORF">PBIL07802_LOCUS19794</name>
</gene>
<dbReference type="GO" id="GO:0005634">
    <property type="term" value="C:nucleus"/>
    <property type="evidence" value="ECO:0007669"/>
    <property type="project" value="UniProtKB-SubCell"/>
</dbReference>
<dbReference type="InterPro" id="IPR006941">
    <property type="entry name" value="RNase_CAF1"/>
</dbReference>
<keyword evidence="13" id="KW-0804">Transcription</keyword>
<dbReference type="AlphaFoldDB" id="A0A7S3DH21"/>
<organism evidence="16">
    <name type="scientific">Palpitomonas bilix</name>
    <dbReference type="NCBI Taxonomy" id="652834"/>
    <lineage>
        <taxon>Eukaryota</taxon>
        <taxon>Eukaryota incertae sedis</taxon>
    </lineage>
</organism>
<keyword evidence="10" id="KW-0269">Exonuclease</keyword>
<evidence type="ECO:0000256" key="4">
    <source>
        <dbReference type="ARBA" id="ARBA00008372"/>
    </source>
</evidence>
<evidence type="ECO:0000256" key="3">
    <source>
        <dbReference type="ARBA" id="ARBA00004496"/>
    </source>
</evidence>
<dbReference type="GO" id="GO:0004535">
    <property type="term" value="F:poly(A)-specific ribonuclease activity"/>
    <property type="evidence" value="ECO:0007669"/>
    <property type="project" value="UniProtKB-EC"/>
</dbReference>
<evidence type="ECO:0000256" key="13">
    <source>
        <dbReference type="ARBA" id="ARBA00023163"/>
    </source>
</evidence>
<proteinExistence type="inferred from homology"/>
<name>A0A7S3DH21_9EUKA</name>
<dbReference type="GO" id="GO:0005737">
    <property type="term" value="C:cytoplasm"/>
    <property type="evidence" value="ECO:0007669"/>
    <property type="project" value="UniProtKB-SubCell"/>
</dbReference>
<evidence type="ECO:0000256" key="8">
    <source>
        <dbReference type="ARBA" id="ARBA00022723"/>
    </source>
</evidence>
<comment type="similarity">
    <text evidence="4">Belongs to the CAF1 family.</text>
</comment>
<reference evidence="16" key="1">
    <citation type="submission" date="2021-01" db="EMBL/GenBank/DDBJ databases">
        <authorList>
            <person name="Corre E."/>
            <person name="Pelletier E."/>
            <person name="Niang G."/>
            <person name="Scheremetjew M."/>
            <person name="Finn R."/>
            <person name="Kale V."/>
            <person name="Holt S."/>
            <person name="Cochrane G."/>
            <person name="Meng A."/>
            <person name="Brown T."/>
            <person name="Cohen L."/>
        </authorList>
    </citation>
    <scope>NUCLEOTIDE SEQUENCE</scope>
    <source>
        <strain evidence="16">NIES-2562</strain>
    </source>
</reference>
<comment type="subcellular location">
    <subcellularLocation>
        <location evidence="3">Cytoplasm</location>
    </subcellularLocation>
    <subcellularLocation>
        <location evidence="2">Nucleus</location>
    </subcellularLocation>
</comment>
<dbReference type="GO" id="GO:0046872">
    <property type="term" value="F:metal ion binding"/>
    <property type="evidence" value="ECO:0007669"/>
    <property type="project" value="UniProtKB-KW"/>
</dbReference>
<evidence type="ECO:0000256" key="14">
    <source>
        <dbReference type="ARBA" id="ARBA00023242"/>
    </source>
</evidence>
<dbReference type="InterPro" id="IPR036397">
    <property type="entry name" value="RNaseH_sf"/>
</dbReference>
<dbReference type="FunFam" id="3.30.420.10:FF:000048">
    <property type="entry name" value="CCR4-associated factor 1, putative"/>
    <property type="match status" value="1"/>
</dbReference>
<evidence type="ECO:0000256" key="2">
    <source>
        <dbReference type="ARBA" id="ARBA00004123"/>
    </source>
</evidence>
<comment type="catalytic activity">
    <reaction evidence="1">
        <text>Exonucleolytic cleavage of poly(A) to 5'-AMP.</text>
        <dbReference type="EC" id="3.1.13.4"/>
    </reaction>
</comment>
<keyword evidence="7" id="KW-0540">Nuclease</keyword>
<keyword evidence="14" id="KW-0539">Nucleus</keyword>
<dbReference type="EMBL" id="HBIB01030574">
    <property type="protein sequence ID" value="CAE0257533.1"/>
    <property type="molecule type" value="Transcribed_RNA"/>
</dbReference>
<dbReference type="Pfam" id="PF04857">
    <property type="entry name" value="CAF1"/>
    <property type="match status" value="2"/>
</dbReference>
<keyword evidence="12" id="KW-0805">Transcription regulation</keyword>
<dbReference type="GO" id="GO:0030014">
    <property type="term" value="C:CCR4-NOT complex"/>
    <property type="evidence" value="ECO:0007669"/>
    <property type="project" value="InterPro"/>
</dbReference>
<sequence>MADVKEVSCTEGIENFQIRDVWAHNLQEEFELIRSVAEYYSYVAMDTEFPGVVVRRVGNFRGQSDYQYQNLKVNVDMLKIIQLGLTFTDEKGMIPTSTACTWQFHFHFDLAKDYHNENSIELLKNAGLNFDRHSKEGIDVNDFGELLMTSGLVLNDEIRWTSFHSYYDFGYLLKILTCKELPVEEDEFFEYLRTFFPCIYDVKYMMKNIDTLRGGLNKVAEALSLERIGPSHQAGSDSLLTAGTFFKMRQLYFEDSVDDSKFMGVLFGLGQGGQQHAQVPWD</sequence>
<evidence type="ECO:0000313" key="15">
    <source>
        <dbReference type="EMBL" id="CAE0257533.1"/>
    </source>
</evidence>
<protein>
    <recommendedName>
        <fullName evidence="5">poly(A)-specific ribonuclease</fullName>
        <ecNumber evidence="5">3.1.13.4</ecNumber>
    </recommendedName>
</protein>
<evidence type="ECO:0000256" key="10">
    <source>
        <dbReference type="ARBA" id="ARBA00022839"/>
    </source>
</evidence>
<keyword evidence="6" id="KW-0963">Cytoplasm</keyword>
<evidence type="ECO:0000256" key="6">
    <source>
        <dbReference type="ARBA" id="ARBA00022490"/>
    </source>
</evidence>
<evidence type="ECO:0000256" key="11">
    <source>
        <dbReference type="ARBA" id="ARBA00022884"/>
    </source>
</evidence>
<evidence type="ECO:0000256" key="5">
    <source>
        <dbReference type="ARBA" id="ARBA00012161"/>
    </source>
</evidence>
<keyword evidence="8" id="KW-0479">Metal-binding</keyword>
<evidence type="ECO:0000256" key="9">
    <source>
        <dbReference type="ARBA" id="ARBA00022801"/>
    </source>
</evidence>
<keyword evidence="9" id="KW-0378">Hydrolase</keyword>
<accession>A0A7S3DH21</accession>
<dbReference type="EMBL" id="HBIB01030575">
    <property type="protein sequence ID" value="CAE0257534.1"/>
    <property type="molecule type" value="Transcribed_RNA"/>
</dbReference>
<dbReference type="PANTHER" id="PTHR10797">
    <property type="entry name" value="CCR4-NOT TRANSCRIPTION COMPLEX SUBUNIT"/>
    <property type="match status" value="1"/>
</dbReference>